<dbReference type="Gene3D" id="3.40.50.10320">
    <property type="entry name" value="LmbE-like"/>
    <property type="match status" value="1"/>
</dbReference>
<dbReference type="SUPFAM" id="SSF102588">
    <property type="entry name" value="LmbE-like"/>
    <property type="match status" value="1"/>
</dbReference>
<proteinExistence type="predicted"/>
<keyword evidence="1" id="KW-0862">Zinc</keyword>
<dbReference type="GO" id="GO:0016787">
    <property type="term" value="F:hydrolase activity"/>
    <property type="evidence" value="ECO:0007669"/>
    <property type="project" value="UniProtKB-KW"/>
</dbReference>
<dbReference type="Pfam" id="PF02585">
    <property type="entry name" value="PIG-L"/>
    <property type="match status" value="1"/>
</dbReference>
<evidence type="ECO:0000313" key="2">
    <source>
        <dbReference type="EMBL" id="MFC4107008.1"/>
    </source>
</evidence>
<keyword evidence="2" id="KW-0378">Hydrolase</keyword>
<dbReference type="EC" id="3.5.1.-" evidence="2"/>
<comment type="caution">
    <text evidence="2">The sequence shown here is derived from an EMBL/GenBank/DDBJ whole genome shotgun (WGS) entry which is preliminary data.</text>
</comment>
<evidence type="ECO:0000256" key="1">
    <source>
        <dbReference type="ARBA" id="ARBA00022833"/>
    </source>
</evidence>
<gene>
    <name evidence="2" type="ORF">ACFOX0_13870</name>
</gene>
<dbReference type="EMBL" id="JBHSBN010000008">
    <property type="protein sequence ID" value="MFC4107008.1"/>
    <property type="molecule type" value="Genomic_DNA"/>
</dbReference>
<dbReference type="Proteomes" id="UP001595868">
    <property type="component" value="Unassembled WGS sequence"/>
</dbReference>
<sequence>MRPPFRLSGVRSVVLLGAHPDDIEIGAGGLLLALAGIAGLRVRYVLLTGTPDRRAEARAAATAFLPTARIDFALHDLPDGRLPAHWAGAKRIVDAAATGGADLVLAPGPDDAHQDHRLLGELAPTAFRDTTVLHYEIPKWDGDLGRRNVYLGLSADRARRKVDLLNNYFPSQKDRSWWDDEIFLGLARLRGMECRTRYAEAYRCDKALVEM</sequence>
<reference evidence="3" key="1">
    <citation type="journal article" date="2019" name="Int. J. Syst. Evol. Microbiol.">
        <title>The Global Catalogue of Microorganisms (GCM) 10K type strain sequencing project: providing services to taxonomists for standard genome sequencing and annotation.</title>
        <authorList>
            <consortium name="The Broad Institute Genomics Platform"/>
            <consortium name="The Broad Institute Genome Sequencing Center for Infectious Disease"/>
            <person name="Wu L."/>
            <person name="Ma J."/>
        </authorList>
    </citation>
    <scope>NUCLEOTIDE SEQUENCE [LARGE SCALE GENOMIC DNA]</scope>
    <source>
        <strain evidence="3">2902at01</strain>
    </source>
</reference>
<protein>
    <submittedName>
        <fullName evidence="2">PIG-L deacetylase family protein</fullName>
        <ecNumber evidence="2">3.5.1.-</ecNumber>
    </submittedName>
</protein>
<organism evidence="2 3">
    <name type="scientific">Micromonospora zhanjiangensis</name>
    <dbReference type="NCBI Taxonomy" id="1522057"/>
    <lineage>
        <taxon>Bacteria</taxon>
        <taxon>Bacillati</taxon>
        <taxon>Actinomycetota</taxon>
        <taxon>Actinomycetes</taxon>
        <taxon>Micromonosporales</taxon>
        <taxon>Micromonosporaceae</taxon>
        <taxon>Micromonospora</taxon>
    </lineage>
</organism>
<dbReference type="InterPro" id="IPR024078">
    <property type="entry name" value="LmbE-like_dom_sf"/>
</dbReference>
<evidence type="ECO:0000313" key="3">
    <source>
        <dbReference type="Proteomes" id="UP001595868"/>
    </source>
</evidence>
<name>A0ABV8KLY4_9ACTN</name>
<keyword evidence="3" id="KW-1185">Reference proteome</keyword>
<dbReference type="RefSeq" id="WP_377545496.1">
    <property type="nucleotide sequence ID" value="NZ_JBHSBN010000008.1"/>
</dbReference>
<accession>A0ABV8KLY4</accession>
<dbReference type="InterPro" id="IPR003737">
    <property type="entry name" value="GlcNAc_PI_deacetylase-related"/>
</dbReference>